<feature type="transmembrane region" description="Helical" evidence="11">
    <location>
        <begin position="6"/>
        <end position="27"/>
    </location>
</feature>
<comment type="caution">
    <text evidence="13">The sequence shown here is derived from an EMBL/GenBank/DDBJ whole genome shotgun (WGS) entry which is preliminary data.</text>
</comment>
<feature type="non-terminal residue" evidence="13">
    <location>
        <position position="1"/>
    </location>
</feature>
<accession>A0AAV0Q6P4</accession>
<evidence type="ECO:0000256" key="9">
    <source>
        <dbReference type="ARBA" id="ARBA00023294"/>
    </source>
</evidence>
<sequence>GTRWTAVAHIITAVIGAGVLSLAWAVAQLGWIAGPLSMMAFAGITYVSATILCDCYRYPDPEVGPRRFRSFLDAVHHYLGTKLINPSFPSLFLSLASTLCWFTSTTSISLIAILESNCYHRQGHEASCNNNYGIMLFFGVFQVGFSQIPHFHDMQWLSFVAAAMSFTYAFIGLGLGFAKVEINYAENGEIKGSITGVPARAAGAKTWLAFQAIGDIVYAYPYSLVHLEIQDTVRSPPAERKTMKEASGTVMLIATFLYLCCGCFGYAAFGDDSSTPGNLLTGFGFYEPYWLIDLANACIVVHLVGGYQMYCQPVFAFAEGWFSRNFPHSGFVYKLSLSLPWCPKHVWNVSAFRLCFRTAYVASTTTTAMAFPYFNQILGVLGGFNFWPLSIYFPVEMYLVQRRIGAWTKEWVLLKSFSLGCLIASILALMGSVQGLLRAKFG</sequence>
<keyword evidence="3" id="KW-0813">Transport</keyword>
<keyword evidence="8 11" id="KW-0472">Membrane</keyword>
<comment type="subcellular location">
    <subcellularLocation>
        <location evidence="1">Endomembrane system</location>
        <topology evidence="1">Multi-pass membrane protein</topology>
    </subcellularLocation>
</comment>
<keyword evidence="6" id="KW-0029">Amino-acid transport</keyword>
<dbReference type="InterPro" id="IPR013057">
    <property type="entry name" value="AA_transpt_TM"/>
</dbReference>
<dbReference type="GO" id="GO:0009734">
    <property type="term" value="P:auxin-activated signaling pathway"/>
    <property type="evidence" value="ECO:0007669"/>
    <property type="project" value="UniProtKB-KW"/>
</dbReference>
<evidence type="ECO:0000256" key="3">
    <source>
        <dbReference type="ARBA" id="ARBA00022448"/>
    </source>
</evidence>
<feature type="transmembrane region" description="Helical" evidence="11">
    <location>
        <begin position="412"/>
        <end position="437"/>
    </location>
</feature>
<feature type="transmembrane region" description="Helical" evidence="11">
    <location>
        <begin position="132"/>
        <end position="150"/>
    </location>
</feature>
<dbReference type="AlphaFoldDB" id="A0AAV0Q6P4"/>
<feature type="transmembrane region" description="Helical" evidence="11">
    <location>
        <begin position="39"/>
        <end position="59"/>
    </location>
</feature>
<organism evidence="13 14">
    <name type="scientific">Linum tenue</name>
    <dbReference type="NCBI Taxonomy" id="586396"/>
    <lineage>
        <taxon>Eukaryota</taxon>
        <taxon>Viridiplantae</taxon>
        <taxon>Streptophyta</taxon>
        <taxon>Embryophyta</taxon>
        <taxon>Tracheophyta</taxon>
        <taxon>Spermatophyta</taxon>
        <taxon>Magnoliopsida</taxon>
        <taxon>eudicotyledons</taxon>
        <taxon>Gunneridae</taxon>
        <taxon>Pentapetalae</taxon>
        <taxon>rosids</taxon>
        <taxon>fabids</taxon>
        <taxon>Malpighiales</taxon>
        <taxon>Linaceae</taxon>
        <taxon>Linum</taxon>
    </lineage>
</organism>
<reference evidence="13" key="1">
    <citation type="submission" date="2022-08" db="EMBL/GenBank/DDBJ databases">
        <authorList>
            <person name="Gutierrez-Valencia J."/>
        </authorList>
    </citation>
    <scope>NUCLEOTIDE SEQUENCE</scope>
</reference>
<evidence type="ECO:0000256" key="7">
    <source>
        <dbReference type="ARBA" id="ARBA00022989"/>
    </source>
</evidence>
<evidence type="ECO:0000256" key="4">
    <source>
        <dbReference type="ARBA" id="ARBA00022692"/>
    </source>
</evidence>
<gene>
    <name evidence="13" type="ORF">LITE_LOCUS41866</name>
</gene>
<dbReference type="GO" id="GO:0006865">
    <property type="term" value="P:amino acid transport"/>
    <property type="evidence" value="ECO:0007669"/>
    <property type="project" value="UniProtKB-KW"/>
</dbReference>
<feature type="transmembrane region" description="Helical" evidence="11">
    <location>
        <begin position="250"/>
        <end position="269"/>
    </location>
</feature>
<evidence type="ECO:0000256" key="8">
    <source>
        <dbReference type="ARBA" id="ARBA00023136"/>
    </source>
</evidence>
<evidence type="ECO:0000313" key="13">
    <source>
        <dbReference type="EMBL" id="CAI0540870.1"/>
    </source>
</evidence>
<name>A0AAV0Q6P4_9ROSI</name>
<comment type="function">
    <text evidence="10">Carrier protein involved in proton-driven auxin influx. Mediates the formation of auxin gradient from developing leaves (site of auxin biosynthesis) to tips by contributing to the loading of auxin in vascular tissues and facilitating acropetal (base to tip) auxin transport within inner tissues of the root apex, and basipetal (tip to base) auxin transport within outer tissues of the root apex. May be involved in lateral roots and nodules formation.</text>
</comment>
<proteinExistence type="inferred from homology"/>
<dbReference type="Proteomes" id="UP001154282">
    <property type="component" value="Unassembled WGS sequence"/>
</dbReference>
<protein>
    <recommendedName>
        <fullName evidence="12">Amino acid transporter transmembrane domain-containing protein</fullName>
    </recommendedName>
</protein>
<feature type="domain" description="Amino acid transporter transmembrane" evidence="12">
    <location>
        <begin position="2"/>
        <end position="436"/>
    </location>
</feature>
<evidence type="ECO:0000259" key="12">
    <source>
        <dbReference type="Pfam" id="PF01490"/>
    </source>
</evidence>
<feature type="transmembrane region" description="Helical" evidence="11">
    <location>
        <begin position="380"/>
        <end position="400"/>
    </location>
</feature>
<evidence type="ECO:0000256" key="1">
    <source>
        <dbReference type="ARBA" id="ARBA00004127"/>
    </source>
</evidence>
<evidence type="ECO:0000256" key="10">
    <source>
        <dbReference type="ARBA" id="ARBA00045588"/>
    </source>
</evidence>
<evidence type="ECO:0000256" key="11">
    <source>
        <dbReference type="SAM" id="Phobius"/>
    </source>
</evidence>
<keyword evidence="14" id="KW-1185">Reference proteome</keyword>
<dbReference type="GO" id="GO:0015293">
    <property type="term" value="F:symporter activity"/>
    <property type="evidence" value="ECO:0007669"/>
    <property type="project" value="UniProtKB-KW"/>
</dbReference>
<feature type="transmembrane region" description="Helical" evidence="11">
    <location>
        <begin position="289"/>
        <end position="307"/>
    </location>
</feature>
<keyword evidence="9" id="KW-0927">Auxin signaling pathway</keyword>
<keyword evidence="4 11" id="KW-0812">Transmembrane</keyword>
<dbReference type="GO" id="GO:0012505">
    <property type="term" value="C:endomembrane system"/>
    <property type="evidence" value="ECO:0007669"/>
    <property type="project" value="UniProtKB-SubCell"/>
</dbReference>
<comment type="similarity">
    <text evidence="2">Belongs to the amino acid/polyamine transporter 2 family. Amino acid/auxin permease (AAAP) (TC 2.A.18.1) subfamily.</text>
</comment>
<keyword evidence="5" id="KW-0769">Symport</keyword>
<evidence type="ECO:0000256" key="6">
    <source>
        <dbReference type="ARBA" id="ARBA00022970"/>
    </source>
</evidence>
<dbReference type="PANTHER" id="PTHR48017">
    <property type="entry name" value="OS05G0424000 PROTEIN-RELATED"/>
    <property type="match status" value="1"/>
</dbReference>
<dbReference type="EMBL" id="CAMGYJ010000009">
    <property type="protein sequence ID" value="CAI0540870.1"/>
    <property type="molecule type" value="Genomic_DNA"/>
</dbReference>
<evidence type="ECO:0000256" key="2">
    <source>
        <dbReference type="ARBA" id="ARBA00005590"/>
    </source>
</evidence>
<evidence type="ECO:0000256" key="5">
    <source>
        <dbReference type="ARBA" id="ARBA00022847"/>
    </source>
</evidence>
<keyword evidence="7 11" id="KW-1133">Transmembrane helix</keyword>
<dbReference type="Pfam" id="PF01490">
    <property type="entry name" value="Aa_trans"/>
    <property type="match status" value="1"/>
</dbReference>
<feature type="transmembrane region" description="Helical" evidence="11">
    <location>
        <begin position="156"/>
        <end position="178"/>
    </location>
</feature>
<feature type="transmembrane region" description="Helical" evidence="11">
    <location>
        <begin position="354"/>
        <end position="374"/>
    </location>
</feature>
<feature type="transmembrane region" description="Helical" evidence="11">
    <location>
        <begin position="91"/>
        <end position="112"/>
    </location>
</feature>
<evidence type="ECO:0000313" key="14">
    <source>
        <dbReference type="Proteomes" id="UP001154282"/>
    </source>
</evidence>